<sequence length="176" mass="20043">MKVYMRYTKHLFIIFIIILSVNETSFAIGKIVDYFLNNQNAWSNTKRITGSTPAKVVVEDGLEGLRLELMDLTDGDEVALVFLETRKVEKMKREGFCNLNDKLVRGKNRIVSVIIRNHGNRKKFHYKFILKKSVSRAPAIIYNDGDAILESNYDGSTAVVNDSDLSGINLLEIEVR</sequence>
<protein>
    <submittedName>
        <fullName evidence="1">Uncharacterized protein</fullName>
    </submittedName>
</protein>
<proteinExistence type="predicted"/>
<reference evidence="1" key="1">
    <citation type="journal article" date="2021" name="ISME J.">
        <title>Fine-scale metabolic discontinuity in a stratified prokaryote microbiome of a Red Sea deep halocline.</title>
        <authorList>
            <person name="Michoud G."/>
            <person name="Ngugi D.K."/>
            <person name="Barozzi A."/>
            <person name="Merlino G."/>
            <person name="Calleja M.L."/>
            <person name="Delgado-Huertas A."/>
            <person name="Moran X.A.G."/>
            <person name="Daffonchio D."/>
        </authorList>
    </citation>
    <scope>NUCLEOTIDE SEQUENCE</scope>
    <source>
        <strain evidence="1">SuakinDeep_MAG55_1</strain>
    </source>
</reference>
<dbReference type="AlphaFoldDB" id="A0A941VYS3"/>
<evidence type="ECO:0000313" key="1">
    <source>
        <dbReference type="EMBL" id="MBS1257232.1"/>
    </source>
</evidence>
<accession>A0A941VYS3</accession>
<organism evidence="1 2">
    <name type="scientific">Candidatus Scalindua arabica</name>
    <dbReference type="NCBI Taxonomy" id="1127984"/>
    <lineage>
        <taxon>Bacteria</taxon>
        <taxon>Pseudomonadati</taxon>
        <taxon>Planctomycetota</taxon>
        <taxon>Candidatus Brocadiia</taxon>
        <taxon>Candidatus Brocadiales</taxon>
        <taxon>Candidatus Scalinduaceae</taxon>
        <taxon>Candidatus Scalindua</taxon>
    </lineage>
</organism>
<name>A0A941VYS3_9BACT</name>
<dbReference type="EMBL" id="JAANXD010000016">
    <property type="protein sequence ID" value="MBS1257232.1"/>
    <property type="molecule type" value="Genomic_DNA"/>
</dbReference>
<comment type="caution">
    <text evidence="1">The sequence shown here is derived from an EMBL/GenBank/DDBJ whole genome shotgun (WGS) entry which is preliminary data.</text>
</comment>
<dbReference type="Proteomes" id="UP000722750">
    <property type="component" value="Unassembled WGS sequence"/>
</dbReference>
<evidence type="ECO:0000313" key="2">
    <source>
        <dbReference type="Proteomes" id="UP000722750"/>
    </source>
</evidence>
<gene>
    <name evidence="1" type="ORF">MAG551_00269</name>
</gene>